<sequence>MAWYKCKVIFAEKTNEDGERREDVKEQYAVEAVSVTDAATIIQEHLEGFNFSLEEVTKMQIKEAFLQATVNGFRPDGYPIFIAKLALTTTDDYGIEKKQNFRYMIEERTFEGTYLRLKDEMKGSVSDIEIISISLSTIVEAIEAEKKEA</sequence>
<accession>W2CAD3</accession>
<comment type="caution">
    <text evidence="1">The sequence shown here is derived from an EMBL/GenBank/DDBJ whole genome shotgun (WGS) entry which is preliminary data.</text>
</comment>
<evidence type="ECO:0000313" key="2">
    <source>
        <dbReference type="Proteomes" id="UP000018872"/>
    </source>
</evidence>
<dbReference type="InterPro" id="IPR027848">
    <property type="entry name" value="DUF4494"/>
</dbReference>
<name>W2CAD3_9BACT</name>
<reference evidence="1 2" key="1">
    <citation type="submission" date="2013-11" db="EMBL/GenBank/DDBJ databases">
        <title>Single cell genomics of uncultured Tannerella BU063 (oral taxon 286).</title>
        <authorList>
            <person name="Beall C.J."/>
            <person name="Campbell A.G."/>
            <person name="Griffen A.L."/>
            <person name="Podar M."/>
            <person name="Leys E.J."/>
        </authorList>
    </citation>
    <scope>NUCLEOTIDE SEQUENCE [LARGE SCALE GENOMIC DNA]</scope>
    <source>
        <strain evidence="1">Cell 5</strain>
    </source>
</reference>
<organism evidence="1 2">
    <name type="scientific">Tannerella sp. oral taxon BU063 isolate Cell 5</name>
    <dbReference type="NCBI Taxonomy" id="1410950"/>
    <lineage>
        <taxon>Bacteria</taxon>
        <taxon>Pseudomonadati</taxon>
        <taxon>Bacteroidota</taxon>
        <taxon>Bacteroidia</taxon>
        <taxon>Bacteroidales</taxon>
        <taxon>Tannerellaceae</taxon>
        <taxon>Tannerella</taxon>
    </lineage>
</organism>
<dbReference type="AlphaFoldDB" id="W2CAD3"/>
<protein>
    <submittedName>
        <fullName evidence="1">Uncharacterized protein</fullName>
    </submittedName>
</protein>
<dbReference type="PATRIC" id="fig|1410950.3.peg.1615"/>
<proteinExistence type="predicted"/>
<gene>
    <name evidence="1" type="ORF">T229_10980</name>
</gene>
<dbReference type="Proteomes" id="UP000018872">
    <property type="component" value="Unassembled WGS sequence"/>
</dbReference>
<dbReference type="Pfam" id="PF14902">
    <property type="entry name" value="DUF4494"/>
    <property type="match status" value="1"/>
</dbReference>
<dbReference type="EMBL" id="AYYC01000705">
    <property type="protein sequence ID" value="ETK04080.1"/>
    <property type="molecule type" value="Genomic_DNA"/>
</dbReference>
<evidence type="ECO:0000313" key="1">
    <source>
        <dbReference type="EMBL" id="ETK04080.1"/>
    </source>
</evidence>